<feature type="domain" description="Glycosyltransferase 2-like" evidence="1">
    <location>
        <begin position="10"/>
        <end position="171"/>
    </location>
</feature>
<dbReference type="RefSeq" id="WP_088465250.1">
    <property type="nucleotide sequence ID" value="NZ_NIRR01000028.1"/>
</dbReference>
<reference evidence="2 3" key="1">
    <citation type="submission" date="2017-06" db="EMBL/GenBank/DDBJ databases">
        <title>Hymenobacter amundsenii sp. nov. isolated from regoliths in Antarctica.</title>
        <authorList>
            <person name="Sedlacek I."/>
            <person name="Kralova S."/>
            <person name="Pantucek R."/>
            <person name="Svec P."/>
            <person name="Holochova P."/>
            <person name="Stankova E."/>
            <person name="Vrbovska V."/>
            <person name="Busse H.-J."/>
        </authorList>
    </citation>
    <scope>NUCLEOTIDE SEQUENCE [LARGE SCALE GENOMIC DNA]</scope>
    <source>
        <strain evidence="2 3">CCM 8682</strain>
    </source>
</reference>
<accession>A0A246FIB0</accession>
<dbReference type="Gene3D" id="3.90.550.10">
    <property type="entry name" value="Spore Coat Polysaccharide Biosynthesis Protein SpsA, Chain A"/>
    <property type="match status" value="1"/>
</dbReference>
<keyword evidence="3" id="KW-1185">Reference proteome</keyword>
<evidence type="ECO:0000313" key="3">
    <source>
        <dbReference type="Proteomes" id="UP000197277"/>
    </source>
</evidence>
<dbReference type="PANTHER" id="PTHR43685:SF2">
    <property type="entry name" value="GLYCOSYLTRANSFERASE 2-LIKE DOMAIN-CONTAINING PROTEIN"/>
    <property type="match status" value="1"/>
</dbReference>
<comment type="caution">
    <text evidence="2">The sequence shown here is derived from an EMBL/GenBank/DDBJ whole genome shotgun (WGS) entry which is preliminary data.</text>
</comment>
<name>A0A246FIB0_9BACT</name>
<sequence length="332" mass="37628">MFNPYPPLISVILPVYNQEKFVAETIESVLSQHFTDFELLLHDDGSSDGSAAIIRNYAGRDARIRASYGPNAGRCAATNQLVEQARGEWCAFLDADDVMLPERLGTQLAYHQAHAEVDASSCHCHYIDEQGRYMGVQRYGGLRTAAEGRQALARGETVLVAFTGLMLSRGVYGRSGGLHNRFWPCDDMEFFNRLLEQGYSLVILEQVLMRYRIHTASITTSDPSKMYDMIDYTVHCISRRRVGSAGEAQISFGEFMAMRQRDAWWVKAKRQRYRYANVLQREVGFYLNTRDYFSFSWRLVTVLLLSPRLTLSVIFSGLSKRISLGASVSSFS</sequence>
<dbReference type="Pfam" id="PF00535">
    <property type="entry name" value="Glycos_transf_2"/>
    <property type="match status" value="1"/>
</dbReference>
<dbReference type="EMBL" id="NIRR01000028">
    <property type="protein sequence ID" value="OWP62270.1"/>
    <property type="molecule type" value="Genomic_DNA"/>
</dbReference>
<dbReference type="InterPro" id="IPR050834">
    <property type="entry name" value="Glycosyltransf_2"/>
</dbReference>
<organism evidence="2 3">
    <name type="scientific">Hymenobacter amundsenii</name>
    <dbReference type="NCBI Taxonomy" id="2006685"/>
    <lineage>
        <taxon>Bacteria</taxon>
        <taxon>Pseudomonadati</taxon>
        <taxon>Bacteroidota</taxon>
        <taxon>Cytophagia</taxon>
        <taxon>Cytophagales</taxon>
        <taxon>Hymenobacteraceae</taxon>
        <taxon>Hymenobacter</taxon>
    </lineage>
</organism>
<protein>
    <recommendedName>
        <fullName evidence="1">Glycosyltransferase 2-like domain-containing protein</fullName>
    </recommendedName>
</protein>
<proteinExistence type="predicted"/>
<evidence type="ECO:0000259" key="1">
    <source>
        <dbReference type="Pfam" id="PF00535"/>
    </source>
</evidence>
<evidence type="ECO:0000313" key="2">
    <source>
        <dbReference type="EMBL" id="OWP62270.1"/>
    </source>
</evidence>
<dbReference type="AlphaFoldDB" id="A0A246FIB0"/>
<dbReference type="InterPro" id="IPR029044">
    <property type="entry name" value="Nucleotide-diphossugar_trans"/>
</dbReference>
<dbReference type="OrthoDB" id="9815829at2"/>
<gene>
    <name evidence="2" type="ORF">CDA63_14865</name>
</gene>
<dbReference type="InterPro" id="IPR001173">
    <property type="entry name" value="Glyco_trans_2-like"/>
</dbReference>
<dbReference type="Proteomes" id="UP000197277">
    <property type="component" value="Unassembled WGS sequence"/>
</dbReference>
<dbReference type="SUPFAM" id="SSF53448">
    <property type="entry name" value="Nucleotide-diphospho-sugar transferases"/>
    <property type="match status" value="1"/>
</dbReference>
<dbReference type="PANTHER" id="PTHR43685">
    <property type="entry name" value="GLYCOSYLTRANSFERASE"/>
    <property type="match status" value="1"/>
</dbReference>